<accession>J3P7S5</accession>
<dbReference type="GO" id="GO:0009094">
    <property type="term" value="P:L-phenylalanine biosynthetic process"/>
    <property type="evidence" value="ECO:0007669"/>
    <property type="project" value="UniProtKB-UniPathway"/>
</dbReference>
<dbReference type="PIRSF" id="PIRSF001500">
    <property type="entry name" value="Chor_mut_pdt_Ppr"/>
    <property type="match status" value="1"/>
</dbReference>
<evidence type="ECO:0000313" key="12">
    <source>
        <dbReference type="Proteomes" id="UP000006039"/>
    </source>
</evidence>
<evidence type="ECO:0000256" key="5">
    <source>
        <dbReference type="ARBA" id="ARBA00023222"/>
    </source>
</evidence>
<comment type="pathway">
    <text evidence="1">Amino-acid biosynthesis; L-phenylalanine biosynthesis; phenylpyruvate from prephenate: step 1/1.</text>
</comment>
<keyword evidence="4" id="KW-0057">Aromatic amino acid biosynthesis</keyword>
<dbReference type="GO" id="GO:0005737">
    <property type="term" value="C:cytoplasm"/>
    <property type="evidence" value="ECO:0007669"/>
    <property type="project" value="TreeGrafter"/>
</dbReference>
<dbReference type="PANTHER" id="PTHR21022:SF19">
    <property type="entry name" value="PREPHENATE DEHYDRATASE-RELATED"/>
    <property type="match status" value="1"/>
</dbReference>
<dbReference type="CDD" id="cd13532">
    <property type="entry name" value="PBP2_PDT_like"/>
    <property type="match status" value="1"/>
</dbReference>
<evidence type="ECO:0000256" key="3">
    <source>
        <dbReference type="ARBA" id="ARBA00022605"/>
    </source>
</evidence>
<dbReference type="InterPro" id="IPR045865">
    <property type="entry name" value="ACT-like_dom_sf"/>
</dbReference>
<dbReference type="SUPFAM" id="SSF53850">
    <property type="entry name" value="Periplasmic binding protein-like II"/>
    <property type="match status" value="1"/>
</dbReference>
<dbReference type="PROSITE" id="PS51171">
    <property type="entry name" value="PREPHENATE_DEHYDR_3"/>
    <property type="match status" value="1"/>
</dbReference>
<evidence type="ECO:0000256" key="7">
    <source>
        <dbReference type="SAM" id="MobiDB-lite"/>
    </source>
</evidence>
<keyword evidence="6" id="KW-0456">Lyase</keyword>
<evidence type="ECO:0000313" key="10">
    <source>
        <dbReference type="EMBL" id="EJT72708.1"/>
    </source>
</evidence>
<dbReference type="GO" id="GO:0004664">
    <property type="term" value="F:prephenate dehydratase activity"/>
    <property type="evidence" value="ECO:0007669"/>
    <property type="project" value="UniProtKB-EC"/>
</dbReference>
<dbReference type="FunCoup" id="J3P7S5">
    <property type="interactions" value="124"/>
</dbReference>
<dbReference type="InterPro" id="IPR001086">
    <property type="entry name" value="Preph_deHydtase"/>
</dbReference>
<organism evidence="10">
    <name type="scientific">Gaeumannomyces tritici (strain R3-111a-1)</name>
    <name type="common">Wheat and barley take-all root rot fungus</name>
    <name type="synonym">Gaeumannomyces graminis var. tritici</name>
    <dbReference type="NCBI Taxonomy" id="644352"/>
    <lineage>
        <taxon>Eukaryota</taxon>
        <taxon>Fungi</taxon>
        <taxon>Dikarya</taxon>
        <taxon>Ascomycota</taxon>
        <taxon>Pezizomycotina</taxon>
        <taxon>Sordariomycetes</taxon>
        <taxon>Sordariomycetidae</taxon>
        <taxon>Magnaporthales</taxon>
        <taxon>Magnaporthaceae</taxon>
        <taxon>Gaeumannomyces</taxon>
    </lineage>
</organism>
<reference evidence="11" key="5">
    <citation type="submission" date="2018-04" db="UniProtKB">
        <authorList>
            <consortium name="EnsemblFungi"/>
        </authorList>
    </citation>
    <scope>IDENTIFICATION</scope>
    <source>
        <strain evidence="11">R3-111a-1</strain>
    </source>
</reference>
<dbReference type="RefSeq" id="XP_009225682.1">
    <property type="nucleotide sequence ID" value="XM_009227418.1"/>
</dbReference>
<feature type="domain" description="ACT" evidence="9">
    <location>
        <begin position="281"/>
        <end position="352"/>
    </location>
</feature>
<evidence type="ECO:0000256" key="4">
    <source>
        <dbReference type="ARBA" id="ARBA00023141"/>
    </source>
</evidence>
<dbReference type="HOGENOM" id="CLU_035008_5_1_1"/>
<evidence type="ECO:0000256" key="6">
    <source>
        <dbReference type="ARBA" id="ARBA00023239"/>
    </source>
</evidence>
<dbReference type="OrthoDB" id="983542at2759"/>
<dbReference type="PANTHER" id="PTHR21022">
    <property type="entry name" value="PREPHENATE DEHYDRATASE P PROTEIN"/>
    <property type="match status" value="1"/>
</dbReference>
<dbReference type="EMBL" id="GL385399">
    <property type="protein sequence ID" value="EJT72708.1"/>
    <property type="molecule type" value="Genomic_DNA"/>
</dbReference>
<evidence type="ECO:0000259" key="9">
    <source>
        <dbReference type="PROSITE" id="PS51671"/>
    </source>
</evidence>
<dbReference type="Pfam" id="PF00800">
    <property type="entry name" value="PDT"/>
    <property type="match status" value="1"/>
</dbReference>
<gene>
    <name evidence="11" type="primary">20350025</name>
    <name evidence="10" type="ORF">GGTG_09567</name>
</gene>
<sequence length="364" mass="38091">MASTGTSNDTPLAQDKTVVSFLGPLASYSHQATTALFPGQGWDLAPVPTIRGVFDAVQAGTATYGVVPFENSTHGVVTFTLDCLGDRAAEYAGVSVCAEHYLDVHHFLLGRLDPSSTTTTTAAATTTATEKRERGKPLASLAHVRHVYSHPQAFGQTSRFAAAYLSHAELTDVSSTSRAAELAAADTEGASAAIASEAAAAPNGLDVLAACIEDREDNTTRFLVIRKGDDDATGAGPSSSAPPSVTAAATATASTTCPPPPPPPPPQQNIPPPPGTSKSLVSFTVPHRSPGSLADVLQCFRRAGLNLTSINSLPSLIRPFQYLFFVEFEVEAAADAREKVAAVLADVRRVAHGSRWLGSWESRR</sequence>
<keyword evidence="5" id="KW-0584">Phenylalanine biosynthesis</keyword>
<reference evidence="11" key="4">
    <citation type="journal article" date="2015" name="G3 (Bethesda)">
        <title>Genome sequences of three phytopathogenic species of the Magnaporthaceae family of fungi.</title>
        <authorList>
            <person name="Okagaki L.H."/>
            <person name="Nunes C.C."/>
            <person name="Sailsbery J."/>
            <person name="Clay B."/>
            <person name="Brown D."/>
            <person name="John T."/>
            <person name="Oh Y."/>
            <person name="Young N."/>
            <person name="Fitzgerald M."/>
            <person name="Haas B.J."/>
            <person name="Zeng Q."/>
            <person name="Young S."/>
            <person name="Adiconis X."/>
            <person name="Fan L."/>
            <person name="Levin J.Z."/>
            <person name="Mitchell T.K."/>
            <person name="Okubara P.A."/>
            <person name="Farman M.L."/>
            <person name="Kohn L.M."/>
            <person name="Birren B."/>
            <person name="Ma L.-J."/>
            <person name="Dean R.A."/>
        </authorList>
    </citation>
    <scope>NUCLEOTIDE SEQUENCE</scope>
    <source>
        <strain evidence="11">R3-111a-1</strain>
    </source>
</reference>
<feature type="domain" description="Prephenate dehydratase" evidence="8">
    <location>
        <begin position="18"/>
        <end position="227"/>
    </location>
</feature>
<feature type="compositionally biased region" description="Low complexity" evidence="7">
    <location>
        <begin position="233"/>
        <end position="256"/>
    </location>
</feature>
<dbReference type="EnsemblFungi" id="EJT72708">
    <property type="protein sequence ID" value="EJT72708"/>
    <property type="gene ID" value="GGTG_09567"/>
</dbReference>
<dbReference type="AlphaFoldDB" id="J3P7S5"/>
<dbReference type="InterPro" id="IPR002912">
    <property type="entry name" value="ACT_dom"/>
</dbReference>
<keyword evidence="12" id="KW-1185">Reference proteome</keyword>
<evidence type="ECO:0000256" key="2">
    <source>
        <dbReference type="ARBA" id="ARBA00013147"/>
    </source>
</evidence>
<evidence type="ECO:0000313" key="11">
    <source>
        <dbReference type="EnsemblFungi" id="EJT72708"/>
    </source>
</evidence>
<dbReference type="SUPFAM" id="SSF55021">
    <property type="entry name" value="ACT-like"/>
    <property type="match status" value="1"/>
</dbReference>
<dbReference type="eggNOG" id="KOG2797">
    <property type="taxonomic scope" value="Eukaryota"/>
</dbReference>
<dbReference type="CDD" id="cd04905">
    <property type="entry name" value="ACT_CM-PDT"/>
    <property type="match status" value="1"/>
</dbReference>
<dbReference type="InterPro" id="IPR008242">
    <property type="entry name" value="Chor_mutase/pphenate_deHydtase"/>
</dbReference>
<dbReference type="PROSITE" id="PS51671">
    <property type="entry name" value="ACT"/>
    <property type="match status" value="1"/>
</dbReference>
<evidence type="ECO:0000259" key="8">
    <source>
        <dbReference type="PROSITE" id="PS51171"/>
    </source>
</evidence>
<dbReference type="STRING" id="644352.J3P7S5"/>
<dbReference type="EC" id="4.2.1.51" evidence="2"/>
<dbReference type="Gene3D" id="3.30.70.260">
    <property type="match status" value="1"/>
</dbReference>
<dbReference type="Proteomes" id="UP000006039">
    <property type="component" value="Unassembled WGS sequence"/>
</dbReference>
<dbReference type="VEuPathDB" id="FungiDB:GGTG_09567"/>
<proteinExistence type="predicted"/>
<feature type="compositionally biased region" description="Pro residues" evidence="7">
    <location>
        <begin position="257"/>
        <end position="275"/>
    </location>
</feature>
<keyword evidence="3" id="KW-0028">Amino-acid biosynthesis</keyword>
<feature type="region of interest" description="Disordered" evidence="7">
    <location>
        <begin position="229"/>
        <end position="280"/>
    </location>
</feature>
<reference evidence="10" key="3">
    <citation type="submission" date="2010-09" db="EMBL/GenBank/DDBJ databases">
        <title>Annotation of Gaeumannomyces graminis var. tritici R3-111a-1.</title>
        <authorList>
            <consortium name="The Broad Institute Genome Sequencing Platform"/>
            <person name="Ma L.-J."/>
            <person name="Dead R."/>
            <person name="Young S.K."/>
            <person name="Zeng Q."/>
            <person name="Gargeya S."/>
            <person name="Fitzgerald M."/>
            <person name="Haas B."/>
            <person name="Abouelleil A."/>
            <person name="Alvarado L."/>
            <person name="Arachchi H.M."/>
            <person name="Berlin A."/>
            <person name="Brown A."/>
            <person name="Chapman S.B."/>
            <person name="Chen Z."/>
            <person name="Dunbar C."/>
            <person name="Freedman E."/>
            <person name="Gearin G."/>
            <person name="Gellesch M."/>
            <person name="Goldberg J."/>
            <person name="Griggs A."/>
            <person name="Gujja S."/>
            <person name="Heiman D."/>
            <person name="Howarth C."/>
            <person name="Larson L."/>
            <person name="Lui A."/>
            <person name="MacDonald P.J.P."/>
            <person name="Mehta T."/>
            <person name="Montmayeur A."/>
            <person name="Murphy C."/>
            <person name="Neiman D."/>
            <person name="Pearson M."/>
            <person name="Priest M."/>
            <person name="Roberts A."/>
            <person name="Saif S."/>
            <person name="Shea T."/>
            <person name="Shenoy N."/>
            <person name="Sisk P."/>
            <person name="Stolte C."/>
            <person name="Sykes S."/>
            <person name="Yandava C."/>
            <person name="Wortman J."/>
            <person name="Nusbaum C."/>
            <person name="Birren B."/>
        </authorList>
    </citation>
    <scope>NUCLEOTIDE SEQUENCE</scope>
    <source>
        <strain evidence="10">R3-111a-1</strain>
    </source>
</reference>
<reference evidence="10" key="2">
    <citation type="submission" date="2010-07" db="EMBL/GenBank/DDBJ databases">
        <authorList>
            <consortium name="The Broad Institute Genome Sequencing Platform"/>
            <consortium name="Broad Institute Genome Sequencing Center for Infectious Disease"/>
            <person name="Ma L.-J."/>
            <person name="Dead R."/>
            <person name="Young S."/>
            <person name="Zeng Q."/>
            <person name="Koehrsen M."/>
            <person name="Alvarado L."/>
            <person name="Berlin A."/>
            <person name="Chapman S.B."/>
            <person name="Chen Z."/>
            <person name="Freedman E."/>
            <person name="Gellesch M."/>
            <person name="Goldberg J."/>
            <person name="Griggs A."/>
            <person name="Gujja S."/>
            <person name="Heilman E.R."/>
            <person name="Heiman D."/>
            <person name="Hepburn T."/>
            <person name="Howarth C."/>
            <person name="Jen D."/>
            <person name="Larson L."/>
            <person name="Mehta T."/>
            <person name="Neiman D."/>
            <person name="Pearson M."/>
            <person name="Roberts A."/>
            <person name="Saif S."/>
            <person name="Shea T."/>
            <person name="Shenoy N."/>
            <person name="Sisk P."/>
            <person name="Stolte C."/>
            <person name="Sykes S."/>
            <person name="Walk T."/>
            <person name="White J."/>
            <person name="Yandava C."/>
            <person name="Haas B."/>
            <person name="Nusbaum C."/>
            <person name="Birren B."/>
        </authorList>
    </citation>
    <scope>NUCLEOTIDE SEQUENCE</scope>
    <source>
        <strain evidence="10">R3-111a-1</strain>
    </source>
</reference>
<protein>
    <recommendedName>
        <fullName evidence="2">prephenate dehydratase</fullName>
        <ecNumber evidence="2">4.2.1.51</ecNumber>
    </recommendedName>
</protein>
<dbReference type="Gene3D" id="3.40.190.10">
    <property type="entry name" value="Periplasmic binding protein-like II"/>
    <property type="match status" value="2"/>
</dbReference>
<dbReference type="GeneID" id="20350025"/>
<evidence type="ECO:0000256" key="1">
    <source>
        <dbReference type="ARBA" id="ARBA00004741"/>
    </source>
</evidence>
<dbReference type="UniPathway" id="UPA00121">
    <property type="reaction ID" value="UER00345"/>
</dbReference>
<name>J3P7S5_GAET3</name>
<reference evidence="12" key="1">
    <citation type="submission" date="2010-07" db="EMBL/GenBank/DDBJ databases">
        <title>The genome sequence of Gaeumannomyces graminis var. tritici strain R3-111a-1.</title>
        <authorList>
            <consortium name="The Broad Institute Genome Sequencing Platform"/>
            <person name="Ma L.-J."/>
            <person name="Dead R."/>
            <person name="Young S."/>
            <person name="Zeng Q."/>
            <person name="Koehrsen M."/>
            <person name="Alvarado L."/>
            <person name="Berlin A."/>
            <person name="Chapman S.B."/>
            <person name="Chen Z."/>
            <person name="Freedman E."/>
            <person name="Gellesch M."/>
            <person name="Goldberg J."/>
            <person name="Griggs A."/>
            <person name="Gujja S."/>
            <person name="Heilman E.R."/>
            <person name="Heiman D."/>
            <person name="Hepburn T."/>
            <person name="Howarth C."/>
            <person name="Jen D."/>
            <person name="Larson L."/>
            <person name="Mehta T."/>
            <person name="Neiman D."/>
            <person name="Pearson M."/>
            <person name="Roberts A."/>
            <person name="Saif S."/>
            <person name="Shea T."/>
            <person name="Shenoy N."/>
            <person name="Sisk P."/>
            <person name="Stolte C."/>
            <person name="Sykes S."/>
            <person name="Walk T."/>
            <person name="White J."/>
            <person name="Yandava C."/>
            <person name="Haas B."/>
            <person name="Nusbaum C."/>
            <person name="Birren B."/>
        </authorList>
    </citation>
    <scope>NUCLEOTIDE SEQUENCE [LARGE SCALE GENOMIC DNA]</scope>
    <source>
        <strain evidence="12">R3-111a-1</strain>
    </source>
</reference>